<accession>A0A9P3PJL6</accession>
<name>A0A9P3PJL6_LYOSH</name>
<dbReference type="EMBL" id="BRPK01000003">
    <property type="protein sequence ID" value="GLB36601.1"/>
    <property type="molecule type" value="Genomic_DNA"/>
</dbReference>
<feature type="region of interest" description="Disordered" evidence="2">
    <location>
        <begin position="694"/>
        <end position="715"/>
    </location>
</feature>
<feature type="domain" description="Tyrosine specific protein phosphatases" evidence="4">
    <location>
        <begin position="736"/>
        <end position="766"/>
    </location>
</feature>
<dbReference type="InterPro" id="IPR003595">
    <property type="entry name" value="Tyr_Pase_cat"/>
</dbReference>
<dbReference type="PRINTS" id="PR00700">
    <property type="entry name" value="PRTYPHPHTASE"/>
</dbReference>
<dbReference type="PANTHER" id="PTHR19134">
    <property type="entry name" value="RECEPTOR-TYPE TYROSINE-PROTEIN PHOSPHATASE"/>
    <property type="match status" value="1"/>
</dbReference>
<dbReference type="PROSITE" id="PS50055">
    <property type="entry name" value="TYR_PHOSPHATASE_PTP"/>
    <property type="match status" value="1"/>
</dbReference>
<dbReference type="PANTHER" id="PTHR19134:SF561">
    <property type="entry name" value="PROTEIN TYROSINE PHOSPHATASE 36E, ISOFORM A"/>
    <property type="match status" value="1"/>
</dbReference>
<dbReference type="PROSITE" id="PS50056">
    <property type="entry name" value="TYR_PHOSPHATASE_2"/>
    <property type="match status" value="1"/>
</dbReference>
<feature type="compositionally biased region" description="Polar residues" evidence="2">
    <location>
        <begin position="1042"/>
        <end position="1057"/>
    </location>
</feature>
<evidence type="ECO:0000259" key="3">
    <source>
        <dbReference type="PROSITE" id="PS50055"/>
    </source>
</evidence>
<feature type="domain" description="Tyrosine-protein phosphatase" evidence="3">
    <location>
        <begin position="468"/>
        <end position="771"/>
    </location>
</feature>
<feature type="compositionally biased region" description="Low complexity" evidence="2">
    <location>
        <begin position="375"/>
        <end position="386"/>
    </location>
</feature>
<feature type="compositionally biased region" description="Basic and acidic residues" evidence="2">
    <location>
        <begin position="1024"/>
        <end position="1041"/>
    </location>
</feature>
<feature type="compositionally biased region" description="Low complexity" evidence="2">
    <location>
        <begin position="966"/>
        <end position="988"/>
    </location>
</feature>
<gene>
    <name evidence="5" type="primary">Ptp2</name>
    <name evidence="5" type="ORF">LshimejAT787_0308890</name>
</gene>
<feature type="compositionally biased region" description="Low complexity" evidence="2">
    <location>
        <begin position="1319"/>
        <end position="1341"/>
    </location>
</feature>
<comment type="caution">
    <text evidence="5">The sequence shown here is derived from an EMBL/GenBank/DDBJ whole genome shotgun (WGS) entry which is preliminary data.</text>
</comment>
<dbReference type="GO" id="GO:0004725">
    <property type="term" value="F:protein tyrosine phosphatase activity"/>
    <property type="evidence" value="ECO:0007669"/>
    <property type="project" value="InterPro"/>
</dbReference>
<feature type="compositionally biased region" description="Low complexity" evidence="2">
    <location>
        <begin position="935"/>
        <end position="944"/>
    </location>
</feature>
<dbReference type="OrthoDB" id="6058203at2759"/>
<evidence type="ECO:0000313" key="6">
    <source>
        <dbReference type="Proteomes" id="UP001063166"/>
    </source>
</evidence>
<dbReference type="PROSITE" id="PS00383">
    <property type="entry name" value="TYR_PHOSPHATASE_1"/>
    <property type="match status" value="1"/>
</dbReference>
<feature type="compositionally biased region" description="Polar residues" evidence="2">
    <location>
        <begin position="246"/>
        <end position="259"/>
    </location>
</feature>
<evidence type="ECO:0000313" key="5">
    <source>
        <dbReference type="EMBL" id="GLB36601.1"/>
    </source>
</evidence>
<sequence length="1413" mass="152941">MMDFFSAVHHGDQRPAPTDAPDVAVFANAVASRHGNGDAATLLRTRLTPVTELPMPLPESPMANMSLAPATPSAFKSVHVSSLSEYLDDPATLILDIRSHAAYTDARLPRALSLSVPSTLLKRPLFSLERLAAMLPSASDRARFLAFRDSSRILVHDADAVYIPESSNIHGLLRKFKAAHYTGELCWLRGGFQCVWREQRHLVDATPQIKDHEDDDDQDSGPADPTSPTPIRPAVLRTKHLPKSAFSVSSTTASQSPTGSKRRPPLPNHHSSMPLHMSLPMSTSLPTTRPAINPFFDTIRQNVELSHGITERIPLRLPARVRRRIADLPFPWLQEVARRADRVPRVYRPHHHHRPPSFECFDLPPHLAHPPGSHPPTSSSSASSCSDSDESSDSDVFSPSPALVEEGTEALAMQFYRIELAEQRRLMGVMEHHSKESGRFVADGVYEETHASSAFPFSITAGVEKGVKNRYRHIWPFEHARVRLHTTRLEISTDKGKHEATMEEDDYVNASYVQPLGTNRRYIATQGPLEATFDDFWRLAWEQNVHVIVMLTKEIEGSMVKCGTYWADTKHPEHERRFGPLRLTLISKVGLPAGVDLMHGDPESVHMSTQDGLGVAGGFAFPSSGHPHKHKSHKRRMTTIKRTFALSHAGYPHLGARTVVQLQYLEWPDMNVPDDPRGVLGLVKEVESAVRETDACASPVSKSPGLEEMDDGKAGVGRKAMRVDPGSGIARHALGGCRPVLLHCSAGVGRTGGFIAVDAVLDAIRLEMRRVKEMEDGKAIVKGKEREVAAEVVAMDVDEPPSGPGPVVYPTGQDKMVIVPLPVSANADLNVDAGRNVDDGEGLVVHVPAVVVPASASTTDAQHSPPLDVTHVDAPRTPMQTDRDEVSPDSEDVDVRQSALTRKWAESVSGSYSSAKASTSASQPLSSLSPPPPSSHVSLSASVSGTVPAPRHPQPWAQQRKPLPPAAVSTTLTSSTSSSSASPLPLTSDSDDSLGKRRLRGETLSGYPGGSSLETSVSGASVASDKERQKELQQLDEHGKTETTQQHGLQRSRTLSAPQPPARNKFHLSLGLSGAGGVGSSPLAKLAGEAQPPQDVTDEGTTDQENTASVSVPIPCPHPLSRSSPPLGAAHSLPDTQPPAYVPDPRVSSSFPERPTTTVDYKEPRALHGAPKTPVSLSQFEEPIWEVVQDMREQRMSLCQSLRQYVFVHAAIIEGALWIVDEERERERQKDGEKVLPGEREDEVMAVAEPVQEKKNEAGSGGRAVSPTASPRFTYGASSSDNTRSPRTLSRSSPSSSRVFRPSLPPLPIPPVPQFERFNSNSSAGMSDSGSTSSTGKRGASPTELLKEGKQGEVLLSKRPSIKRKVQTPSPGLDVENAMSGDPVHARSPGTPSKAVASPLQLMTVPSSPMPCE</sequence>
<dbReference type="Gene3D" id="3.90.190.10">
    <property type="entry name" value="Protein tyrosine phosphatase superfamily"/>
    <property type="match status" value="2"/>
</dbReference>
<reference evidence="5" key="1">
    <citation type="submission" date="2022-07" db="EMBL/GenBank/DDBJ databases">
        <title>The genome of Lyophyllum shimeji provides insight into the initial evolution of ectomycorrhizal fungal genome.</title>
        <authorList>
            <person name="Kobayashi Y."/>
            <person name="Shibata T."/>
            <person name="Hirakawa H."/>
            <person name="Shigenobu S."/>
            <person name="Nishiyama T."/>
            <person name="Yamada A."/>
            <person name="Hasebe M."/>
            <person name="Kawaguchi M."/>
        </authorList>
    </citation>
    <scope>NUCLEOTIDE SEQUENCE</scope>
    <source>
        <strain evidence="5">AT787</strain>
    </source>
</reference>
<dbReference type="InterPro" id="IPR000387">
    <property type="entry name" value="Tyr_Pase_dom"/>
</dbReference>
<dbReference type="Gene3D" id="3.40.250.10">
    <property type="entry name" value="Rhodanese-like domain"/>
    <property type="match status" value="1"/>
</dbReference>
<feature type="compositionally biased region" description="Polar residues" evidence="2">
    <location>
        <begin position="1147"/>
        <end position="1158"/>
    </location>
</feature>
<organism evidence="5 6">
    <name type="scientific">Lyophyllum shimeji</name>
    <name type="common">Hon-shimeji</name>
    <name type="synonym">Tricholoma shimeji</name>
    <dbReference type="NCBI Taxonomy" id="47721"/>
    <lineage>
        <taxon>Eukaryota</taxon>
        <taxon>Fungi</taxon>
        <taxon>Dikarya</taxon>
        <taxon>Basidiomycota</taxon>
        <taxon>Agaricomycotina</taxon>
        <taxon>Agaricomycetes</taxon>
        <taxon>Agaricomycetidae</taxon>
        <taxon>Agaricales</taxon>
        <taxon>Tricholomatineae</taxon>
        <taxon>Lyophyllaceae</taxon>
        <taxon>Lyophyllum</taxon>
    </lineage>
</organism>
<feature type="compositionally biased region" description="Basic and acidic residues" evidence="2">
    <location>
        <begin position="1224"/>
        <end position="1239"/>
    </location>
</feature>
<feature type="compositionally biased region" description="Polar residues" evidence="2">
    <location>
        <begin position="1012"/>
        <end position="1021"/>
    </location>
</feature>
<dbReference type="Pfam" id="PF00102">
    <property type="entry name" value="Y_phosphatase"/>
    <property type="match status" value="2"/>
</dbReference>
<dbReference type="SMART" id="SM00404">
    <property type="entry name" value="PTPc_motif"/>
    <property type="match status" value="1"/>
</dbReference>
<feature type="region of interest" description="Disordered" evidence="2">
    <location>
        <begin position="1224"/>
        <end position="1413"/>
    </location>
</feature>
<evidence type="ECO:0000256" key="2">
    <source>
        <dbReference type="SAM" id="MobiDB-lite"/>
    </source>
</evidence>
<evidence type="ECO:0008006" key="7">
    <source>
        <dbReference type="Google" id="ProtNLM"/>
    </source>
</evidence>
<dbReference type="InterPro" id="IPR050348">
    <property type="entry name" value="Protein-Tyr_Phosphatase"/>
</dbReference>
<feature type="compositionally biased region" description="Low complexity" evidence="2">
    <location>
        <begin position="906"/>
        <end position="928"/>
    </location>
</feature>
<feature type="region of interest" description="Disordered" evidence="2">
    <location>
        <begin position="206"/>
        <end position="286"/>
    </location>
</feature>
<evidence type="ECO:0000259" key="4">
    <source>
        <dbReference type="PROSITE" id="PS50056"/>
    </source>
</evidence>
<dbReference type="SUPFAM" id="SSF52821">
    <property type="entry name" value="Rhodanese/Cell cycle control phosphatase"/>
    <property type="match status" value="1"/>
</dbReference>
<proteinExistence type="inferred from homology"/>
<evidence type="ECO:0000256" key="1">
    <source>
        <dbReference type="ARBA" id="ARBA00009649"/>
    </source>
</evidence>
<keyword evidence="6" id="KW-1185">Reference proteome</keyword>
<feature type="compositionally biased region" description="Pro residues" evidence="2">
    <location>
        <begin position="1303"/>
        <end position="1313"/>
    </location>
</feature>
<dbReference type="Proteomes" id="UP001063166">
    <property type="component" value="Unassembled WGS sequence"/>
</dbReference>
<dbReference type="InterPro" id="IPR029021">
    <property type="entry name" value="Prot-tyrosine_phosphatase-like"/>
</dbReference>
<feature type="region of interest" description="Disordered" evidence="2">
    <location>
        <begin position="362"/>
        <end position="401"/>
    </location>
</feature>
<protein>
    <recommendedName>
        <fullName evidence="7">Protein-tyrosine-phosphatase</fullName>
    </recommendedName>
</protein>
<feature type="region of interest" description="Disordered" evidence="2">
    <location>
        <begin position="856"/>
        <end position="1158"/>
    </location>
</feature>
<dbReference type="SUPFAM" id="SSF52799">
    <property type="entry name" value="(Phosphotyrosine protein) phosphatases II"/>
    <property type="match status" value="2"/>
</dbReference>
<dbReference type="InterPro" id="IPR016130">
    <property type="entry name" value="Tyr_Pase_AS"/>
</dbReference>
<comment type="similarity">
    <text evidence="1">Belongs to the protein-tyrosine phosphatase family. Non-receptor class subfamily.</text>
</comment>
<feature type="compositionally biased region" description="Low complexity" evidence="2">
    <location>
        <begin position="1285"/>
        <end position="1302"/>
    </location>
</feature>
<dbReference type="SMART" id="SM00194">
    <property type="entry name" value="PTPc"/>
    <property type="match status" value="1"/>
</dbReference>
<dbReference type="InterPro" id="IPR036873">
    <property type="entry name" value="Rhodanese-like_dom_sf"/>
</dbReference>
<feature type="compositionally biased region" description="Polar residues" evidence="2">
    <location>
        <begin position="1267"/>
        <end position="1283"/>
    </location>
</feature>
<feature type="compositionally biased region" description="Low complexity" evidence="2">
    <location>
        <begin position="269"/>
        <end position="286"/>
    </location>
</feature>
<dbReference type="InterPro" id="IPR000242">
    <property type="entry name" value="PTP_cat"/>
</dbReference>